<evidence type="ECO:0000313" key="2">
    <source>
        <dbReference type="EMBL" id="KAA5537905.1"/>
    </source>
</evidence>
<dbReference type="Proteomes" id="UP000325141">
    <property type="component" value="Unassembled WGS sequence"/>
</dbReference>
<feature type="chain" id="PRO_5024332080" description="Aspartyl protease" evidence="1">
    <location>
        <begin position="25"/>
        <end position="284"/>
    </location>
</feature>
<dbReference type="Pfam" id="PF13650">
    <property type="entry name" value="Asp_protease_2"/>
    <property type="match status" value="1"/>
</dbReference>
<evidence type="ECO:0000256" key="1">
    <source>
        <dbReference type="SAM" id="SignalP"/>
    </source>
</evidence>
<protein>
    <recommendedName>
        <fullName evidence="4">Aspartyl protease</fullName>
    </recommendedName>
</protein>
<organism evidence="2 3">
    <name type="scientific">Paenimyroides baculatum</name>
    <dbReference type="NCBI Taxonomy" id="2608000"/>
    <lineage>
        <taxon>Bacteria</taxon>
        <taxon>Pseudomonadati</taxon>
        <taxon>Bacteroidota</taxon>
        <taxon>Flavobacteriia</taxon>
        <taxon>Flavobacteriales</taxon>
        <taxon>Flavobacteriaceae</taxon>
        <taxon>Paenimyroides</taxon>
    </lineage>
</organism>
<proteinExistence type="predicted"/>
<dbReference type="Gene3D" id="2.40.70.10">
    <property type="entry name" value="Acid Proteases"/>
    <property type="match status" value="1"/>
</dbReference>
<dbReference type="EMBL" id="VWSG01000002">
    <property type="protein sequence ID" value="KAA5537905.1"/>
    <property type="molecule type" value="Genomic_DNA"/>
</dbReference>
<feature type="signal peptide" evidence="1">
    <location>
        <begin position="1"/>
        <end position="24"/>
    </location>
</feature>
<dbReference type="AlphaFoldDB" id="A0A5M6CYE0"/>
<sequence length="284" mass="32318">MSKINCMKRILSLLSLVIFTQISAQNTSIQVLPSGHIIAKAKIDGKEGNFIFDTGGGINLFFNHFAKDLKQKSTYNFFTGYRATGERIDIPLFENEEVEFAGKKFIKVPYSTFDMKIDGIDGLISLQMFHDTDFIIDYSKKEIVLTDFSKEYITKSFDIQLTTNADKSTDIITYISLNDKYSVQVLLDSGAGNDSFWLSDKLISILKMDKSKLELSEKKSEFDEKFVTKFYKGSINSISNKFVTLKNPKVIFVEGLIYEGKTSINWFGNKIGISLKNKKMYILD</sequence>
<keyword evidence="1" id="KW-0732">Signal</keyword>
<reference evidence="2 3" key="1">
    <citation type="submission" date="2019-09" db="EMBL/GenBank/DDBJ databases">
        <title>Genome sequence and assembly of Flavobacterium sp.</title>
        <authorList>
            <person name="Chhetri G."/>
        </authorList>
    </citation>
    <scope>NUCLEOTIDE SEQUENCE [LARGE SCALE GENOMIC DNA]</scope>
    <source>
        <strain evidence="2 3">SNL9</strain>
    </source>
</reference>
<accession>A0A5M6CYE0</accession>
<gene>
    <name evidence="2" type="ORF">F0460_04380</name>
</gene>
<keyword evidence="3" id="KW-1185">Reference proteome</keyword>
<comment type="caution">
    <text evidence="2">The sequence shown here is derived from an EMBL/GenBank/DDBJ whole genome shotgun (WGS) entry which is preliminary data.</text>
</comment>
<name>A0A5M6CYE0_9FLAO</name>
<dbReference type="InterPro" id="IPR021109">
    <property type="entry name" value="Peptidase_aspartic_dom_sf"/>
</dbReference>
<evidence type="ECO:0008006" key="4">
    <source>
        <dbReference type="Google" id="ProtNLM"/>
    </source>
</evidence>
<evidence type="ECO:0000313" key="3">
    <source>
        <dbReference type="Proteomes" id="UP000325141"/>
    </source>
</evidence>